<accession>A0ABW5RFF4</accession>
<dbReference type="EMBL" id="JBHUNF010000001">
    <property type="protein sequence ID" value="MFD2673801.1"/>
    <property type="molecule type" value="Genomic_DNA"/>
</dbReference>
<dbReference type="RefSeq" id="WP_066055284.1">
    <property type="nucleotide sequence ID" value="NZ_JBHUNF010000001.1"/>
</dbReference>
<keyword evidence="3" id="KW-1185">Reference proteome</keyword>
<evidence type="ECO:0000256" key="1">
    <source>
        <dbReference type="SAM" id="MobiDB-lite"/>
    </source>
</evidence>
<dbReference type="Pfam" id="PF12502">
    <property type="entry name" value="DUF3710"/>
    <property type="match status" value="1"/>
</dbReference>
<organism evidence="2 3">
    <name type="scientific">Gulosibacter bifidus</name>
    <dbReference type="NCBI Taxonomy" id="272239"/>
    <lineage>
        <taxon>Bacteria</taxon>
        <taxon>Bacillati</taxon>
        <taxon>Actinomycetota</taxon>
        <taxon>Actinomycetes</taxon>
        <taxon>Micrococcales</taxon>
        <taxon>Microbacteriaceae</taxon>
        <taxon>Gulosibacter</taxon>
    </lineage>
</organism>
<comment type="caution">
    <text evidence="2">The sequence shown here is derived from an EMBL/GenBank/DDBJ whole genome shotgun (WGS) entry which is preliminary data.</text>
</comment>
<protein>
    <submittedName>
        <fullName evidence="2">DUF3710 domain-containing protein</fullName>
    </submittedName>
</protein>
<gene>
    <name evidence="2" type="ORF">ACFSUQ_00555</name>
</gene>
<dbReference type="InterPro" id="IPR022183">
    <property type="entry name" value="DUF3710"/>
</dbReference>
<evidence type="ECO:0000313" key="3">
    <source>
        <dbReference type="Proteomes" id="UP001597453"/>
    </source>
</evidence>
<dbReference type="Proteomes" id="UP001597453">
    <property type="component" value="Unassembled WGS sequence"/>
</dbReference>
<sequence>MGFFDRFRQQDNDTIKAEKLTIDDEADVDVDADIDEPDEFEKEAPADRETAGPFDVDEAPEGVPVIDFGALRVPARPGMGIRVEFREQTQAIVAIAIDLDGSSLQLQPFAAPRSSGIWGEVREQLLESMARQGAEAEVVDSPVGKAVVATIGKESAKQRTIKFLGVDGPRWFVRGVVSGPAARDEALLEQMVEVFRSVVVNRGSHAAPPRELLPMQMPDALAQQMQARQQAGGSAE</sequence>
<proteinExistence type="predicted"/>
<name>A0ABW5RFF4_9MICO</name>
<evidence type="ECO:0000313" key="2">
    <source>
        <dbReference type="EMBL" id="MFD2673801.1"/>
    </source>
</evidence>
<reference evidence="3" key="1">
    <citation type="journal article" date="2019" name="Int. J. Syst. Evol. Microbiol.">
        <title>The Global Catalogue of Microorganisms (GCM) 10K type strain sequencing project: providing services to taxonomists for standard genome sequencing and annotation.</title>
        <authorList>
            <consortium name="The Broad Institute Genomics Platform"/>
            <consortium name="The Broad Institute Genome Sequencing Center for Infectious Disease"/>
            <person name="Wu L."/>
            <person name="Ma J."/>
        </authorList>
    </citation>
    <scope>NUCLEOTIDE SEQUENCE [LARGE SCALE GENOMIC DNA]</scope>
    <source>
        <strain evidence="3">TISTR 1511</strain>
    </source>
</reference>
<feature type="compositionally biased region" description="Acidic residues" evidence="1">
    <location>
        <begin position="23"/>
        <end position="41"/>
    </location>
</feature>
<feature type="region of interest" description="Disordered" evidence="1">
    <location>
        <begin position="14"/>
        <end position="59"/>
    </location>
</feature>